<dbReference type="RefSeq" id="WP_182998448.1">
    <property type="nucleotide sequence ID" value="NZ_JABEQJ010000022.1"/>
</dbReference>
<feature type="compositionally biased region" description="Basic and acidic residues" evidence="1">
    <location>
        <begin position="294"/>
        <end position="309"/>
    </location>
</feature>
<feature type="domain" description="Plasmid replication protein C N-terminal" evidence="2">
    <location>
        <begin position="17"/>
        <end position="172"/>
    </location>
</feature>
<evidence type="ECO:0000259" key="2">
    <source>
        <dbReference type="Pfam" id="PF03428"/>
    </source>
</evidence>
<gene>
    <name evidence="4" type="ORF">HLH48_15820</name>
</gene>
<dbReference type="InterPro" id="IPR005090">
    <property type="entry name" value="RepC_N"/>
</dbReference>
<evidence type="ECO:0000313" key="5">
    <source>
        <dbReference type="Proteomes" id="UP000589085"/>
    </source>
</evidence>
<reference evidence="4 5" key="1">
    <citation type="submission" date="2020-04" db="EMBL/GenBank/DDBJ databases">
        <title>Description of novel Gluconacetobacter.</title>
        <authorList>
            <person name="Sombolestani A."/>
        </authorList>
    </citation>
    <scope>NUCLEOTIDE SEQUENCE [LARGE SCALE GENOMIC DNA]</scope>
    <source>
        <strain evidence="4 5">LMG 19747</strain>
    </source>
</reference>
<sequence length="432" mass="48360">MISASFASQPMLPPSSRRFTPAMLETIRRCALAPDAYPARSEVLGFLGKHWRLVGLTRSTRDFLLAAIRCTRPDDWMEGGQPRCWAHNEWFMEQLTVTETAIRRNIRRLAEGGFVAPFDRPNCHRRAPRRGSNQSWGYLDLSPIQHAWADWWRAAIDHEKRVTECEAIREDVARSHFRLLENIVGVGASEDAPSAKEQMRRLMSRRRRLTDPDALKAIAVQAERLAARFARPITADQEKPCTSKTTGKIGGNDGHYTESFIKKSTGMARAAAPIRIEQCGVGKADLPAGASSELGRDRFAQRRDDDRRKSNLPPTVLLRLCPPLRDCVATARPDSTACIDGAQMLAHMLGVAQPIWAEACLTLGRYRAATAVAILATRIAEGARVRSASAYLLAQCRREERGELFLARSLQRLRYELRRQTMQSFPCSGASP</sequence>
<dbReference type="EMBL" id="JABEQJ010000022">
    <property type="protein sequence ID" value="MBB2161621.1"/>
    <property type="molecule type" value="Genomic_DNA"/>
</dbReference>
<protein>
    <submittedName>
        <fullName evidence="4">Uncharacterized protein</fullName>
    </submittedName>
</protein>
<organism evidence="4 5">
    <name type="scientific">Gluconacetobacter sacchari</name>
    <dbReference type="NCBI Taxonomy" id="92759"/>
    <lineage>
        <taxon>Bacteria</taxon>
        <taxon>Pseudomonadati</taxon>
        <taxon>Pseudomonadota</taxon>
        <taxon>Alphaproteobacteria</taxon>
        <taxon>Acetobacterales</taxon>
        <taxon>Acetobacteraceae</taxon>
        <taxon>Gluconacetobacter</taxon>
    </lineage>
</organism>
<dbReference type="Proteomes" id="UP000589085">
    <property type="component" value="Unassembled WGS sequence"/>
</dbReference>
<comment type="caution">
    <text evidence="4">The sequence shown here is derived from an EMBL/GenBank/DDBJ whole genome shotgun (WGS) entry which is preliminary data.</text>
</comment>
<feature type="region of interest" description="Disordered" evidence="1">
    <location>
        <begin position="292"/>
        <end position="312"/>
    </location>
</feature>
<dbReference type="Pfam" id="PF11800">
    <property type="entry name" value="RP-C_C"/>
    <property type="match status" value="1"/>
</dbReference>
<accession>A0A7W4NPD1</accession>
<dbReference type="Pfam" id="PF03428">
    <property type="entry name" value="RP-C"/>
    <property type="match status" value="1"/>
</dbReference>
<evidence type="ECO:0000256" key="1">
    <source>
        <dbReference type="SAM" id="MobiDB-lite"/>
    </source>
</evidence>
<evidence type="ECO:0000259" key="3">
    <source>
        <dbReference type="Pfam" id="PF11800"/>
    </source>
</evidence>
<name>A0A7W4NPD1_9PROT</name>
<feature type="domain" description="Plasmid replication protein C C-terminal" evidence="3">
    <location>
        <begin position="315"/>
        <end position="413"/>
    </location>
</feature>
<proteinExistence type="predicted"/>
<dbReference type="InterPro" id="IPR021760">
    <property type="entry name" value="RepC_C"/>
</dbReference>
<dbReference type="AlphaFoldDB" id="A0A7W4NPD1"/>
<evidence type="ECO:0000313" key="4">
    <source>
        <dbReference type="EMBL" id="MBB2161621.1"/>
    </source>
</evidence>